<gene>
    <name evidence="1" type="ORF">SAMN05216369_3307</name>
</gene>
<evidence type="ECO:0000313" key="1">
    <source>
        <dbReference type="EMBL" id="SHK82998.1"/>
    </source>
</evidence>
<evidence type="ECO:0000313" key="2">
    <source>
        <dbReference type="Proteomes" id="UP000184497"/>
    </source>
</evidence>
<name>A0A1M6VNC7_9GAMM</name>
<reference evidence="2" key="1">
    <citation type="submission" date="2016-11" db="EMBL/GenBank/DDBJ databases">
        <authorList>
            <person name="Varghese N."/>
            <person name="Submissions S."/>
        </authorList>
    </citation>
    <scope>NUCLEOTIDE SEQUENCE [LARGE SCALE GENOMIC DNA]</scope>
    <source>
        <strain evidence="2">CGMCC 1.10835</strain>
    </source>
</reference>
<sequence>MARAQDAQSTLRALAKYGEAILEAHLRNGNRIPDSDDNLGLIETLEHHRLVWRIGESEDLQLKKVLVQFLDHITESERRRYASAQVHILWQQLSELFQEYKEAKKRSALSDIDRLEGEIKECLADVIEDIRNATEAFATYINTGFAYITNLNLRIRENERVIERAGRLITLFESFRIPELAEQAGSDAFLKRLLLRHLPATLESSQKNLSYALNQLRKMLVRMREDQRLSRMVGAFEAHFINNRGFEPSIDHLDLRQVPEALNTVAPFQIRGFGDIYDSADDLELIEIAAKARTVPVEIEDKPVPDGVGTVNFDVAGETEIEEDDPVEEAIEELIKLVVDGALGERTILASEALASTGLGIDKADWLQAIVSEIESLSDGDQRHIDVVYHQIPHRIYPDNVMVSDLTLRHNHAG</sequence>
<protein>
    <submittedName>
        <fullName evidence="1">Uncharacterized protein</fullName>
    </submittedName>
</protein>
<dbReference type="STRING" id="564117.SAMN05216369_3307"/>
<dbReference type="RefSeq" id="WP_072799486.1">
    <property type="nucleotide sequence ID" value="NZ_FRAQ01000004.1"/>
</dbReference>
<keyword evidence="2" id="KW-1185">Reference proteome</keyword>
<dbReference type="AlphaFoldDB" id="A0A1M6VNC7"/>
<dbReference type="Proteomes" id="UP000184497">
    <property type="component" value="Unassembled WGS sequence"/>
</dbReference>
<organism evidence="1 2">
    <name type="scientific">Marinobacter antarcticus</name>
    <dbReference type="NCBI Taxonomy" id="564117"/>
    <lineage>
        <taxon>Bacteria</taxon>
        <taxon>Pseudomonadati</taxon>
        <taxon>Pseudomonadota</taxon>
        <taxon>Gammaproteobacteria</taxon>
        <taxon>Pseudomonadales</taxon>
        <taxon>Marinobacteraceae</taxon>
        <taxon>Marinobacter</taxon>
    </lineage>
</organism>
<dbReference type="EMBL" id="FRAQ01000004">
    <property type="protein sequence ID" value="SHK82998.1"/>
    <property type="molecule type" value="Genomic_DNA"/>
</dbReference>
<accession>A0A1M6VNC7</accession>
<proteinExistence type="predicted"/>
<dbReference type="OrthoDB" id="6348211at2"/>